<dbReference type="AlphaFoldDB" id="A0A0N4ZLI5"/>
<evidence type="ECO:0000313" key="1">
    <source>
        <dbReference type="Proteomes" id="UP000038045"/>
    </source>
</evidence>
<evidence type="ECO:0000313" key="2">
    <source>
        <dbReference type="WBParaSite" id="PTRK_0000934700.1"/>
    </source>
</evidence>
<sequence>EAPHPSDLVAVPKDWAQQADRQRDRALYLGAPRAAPPDQTTPAMYITPGLEAQLTGIDPD</sequence>
<proteinExistence type="predicted"/>
<name>A0A0N4ZLI5_PARTI</name>
<keyword evidence="1" id="KW-1185">Reference proteome</keyword>
<protein>
    <submittedName>
        <fullName evidence="2">DUF309 domain-containing protein</fullName>
    </submittedName>
</protein>
<dbReference type="Proteomes" id="UP000038045">
    <property type="component" value="Unplaced"/>
</dbReference>
<organism evidence="1 2">
    <name type="scientific">Parastrongyloides trichosuri</name>
    <name type="common">Possum-specific nematode worm</name>
    <dbReference type="NCBI Taxonomy" id="131310"/>
    <lineage>
        <taxon>Eukaryota</taxon>
        <taxon>Metazoa</taxon>
        <taxon>Ecdysozoa</taxon>
        <taxon>Nematoda</taxon>
        <taxon>Chromadorea</taxon>
        <taxon>Rhabditida</taxon>
        <taxon>Tylenchina</taxon>
        <taxon>Panagrolaimomorpha</taxon>
        <taxon>Strongyloidoidea</taxon>
        <taxon>Strongyloididae</taxon>
        <taxon>Parastrongyloides</taxon>
    </lineage>
</organism>
<dbReference type="WBParaSite" id="PTRK_0000934700.1">
    <property type="protein sequence ID" value="PTRK_0000934700.1"/>
    <property type="gene ID" value="PTRK_0000934700"/>
</dbReference>
<reference evidence="2" key="1">
    <citation type="submission" date="2017-02" db="UniProtKB">
        <authorList>
            <consortium name="WormBaseParasite"/>
        </authorList>
    </citation>
    <scope>IDENTIFICATION</scope>
</reference>
<accession>A0A0N4ZLI5</accession>